<evidence type="ECO:0000256" key="1">
    <source>
        <dbReference type="ARBA" id="ARBA00004123"/>
    </source>
</evidence>
<comment type="caution">
    <text evidence="15">The sequence shown here is derived from an EMBL/GenBank/DDBJ whole genome shotgun (WGS) entry which is preliminary data.</text>
</comment>
<keyword evidence="16" id="KW-1185">Reference proteome</keyword>
<dbReference type="InterPro" id="IPR018545">
    <property type="entry name" value="Btz_dom"/>
</dbReference>
<dbReference type="AlphaFoldDB" id="A0A9W7HV58"/>
<keyword evidence="11" id="KW-0508">mRNA splicing</keyword>
<dbReference type="GO" id="GO:0008380">
    <property type="term" value="P:RNA splicing"/>
    <property type="evidence" value="ECO:0007669"/>
    <property type="project" value="UniProtKB-KW"/>
</dbReference>
<keyword evidence="9" id="KW-0694">RNA-binding</keyword>
<dbReference type="Pfam" id="PF09405">
    <property type="entry name" value="Btz"/>
    <property type="match status" value="1"/>
</dbReference>
<evidence type="ECO:0000256" key="3">
    <source>
        <dbReference type="ARBA" id="ARBA00009548"/>
    </source>
</evidence>
<dbReference type="SMART" id="SM01044">
    <property type="entry name" value="Btz"/>
    <property type="match status" value="1"/>
</dbReference>
<dbReference type="GO" id="GO:0006397">
    <property type="term" value="P:mRNA processing"/>
    <property type="evidence" value="ECO:0007669"/>
    <property type="project" value="UniProtKB-KW"/>
</dbReference>
<keyword evidence="10" id="KW-0866">Nonsense-mediated mRNA decay</keyword>
<evidence type="ECO:0000313" key="16">
    <source>
        <dbReference type="Proteomes" id="UP001165190"/>
    </source>
</evidence>
<dbReference type="EMBL" id="BSYR01000019">
    <property type="protein sequence ID" value="GMI83956.1"/>
    <property type="molecule type" value="Genomic_DNA"/>
</dbReference>
<name>A0A9W7HV58_HIBTR</name>
<evidence type="ECO:0000256" key="8">
    <source>
        <dbReference type="ARBA" id="ARBA00022845"/>
    </source>
</evidence>
<feature type="compositionally biased region" description="Basic and acidic residues" evidence="13">
    <location>
        <begin position="102"/>
        <end position="113"/>
    </location>
</feature>
<evidence type="ECO:0000256" key="11">
    <source>
        <dbReference type="ARBA" id="ARBA00023187"/>
    </source>
</evidence>
<evidence type="ECO:0000259" key="14">
    <source>
        <dbReference type="SMART" id="SM01044"/>
    </source>
</evidence>
<keyword evidence="6" id="KW-0507">mRNA processing</keyword>
<proteinExistence type="inferred from homology"/>
<feature type="compositionally biased region" description="Acidic residues" evidence="13">
    <location>
        <begin position="29"/>
        <end position="39"/>
    </location>
</feature>
<dbReference type="GO" id="GO:0035145">
    <property type="term" value="C:exon-exon junction complex"/>
    <property type="evidence" value="ECO:0007669"/>
    <property type="project" value="InterPro"/>
</dbReference>
<evidence type="ECO:0000256" key="12">
    <source>
        <dbReference type="ARBA" id="ARBA00023242"/>
    </source>
</evidence>
<feature type="compositionally biased region" description="Acidic residues" evidence="13">
    <location>
        <begin position="92"/>
        <end position="101"/>
    </location>
</feature>
<keyword evidence="8" id="KW-0810">Translation regulation</keyword>
<sequence>MVMSSGEVESEYESETDGSVLLRRRTEATDDDKELEEEENKMAAVARPNASVWRIDDNDESDGLDGAPEYYDDYVDDEASYVDELEKLAEQVEEESEEEVDEHVMATKQRGKEKVIDADKAASAVPRFGAFYMHDDRLSGLRHIRRNQPRKKYIWESKDELKWMHDKFEAMTLEETRNKELSAFQVPKTSNYYHQGRNKNNTNSGGYKAKESRLHYKSGNDGSSSKIVKGRGPVRYKPLSRSISANPTLKSMQLTQGTNSKTSSARAFSANNKQHYKRSMGRTENANSGRALSSKGKQPAKSSEITGDTDSSSSFTRKSKQSVDTGMASHTDPASLSFHVSNLDFDSLPPHKHLLAPSISSYQQEFYPTSSFHHANFVTQRRMERPGTRNALFPISVLPNQIIHEPEASDFLQGNIALDIPNARSVRSKAAYLKIGSNINSSPQHTGILGDRHFNASPRRFPVRQFGPLHHGSLGNPAVDMTPTGYNGESQVLRNPDLARYATHASIPNNEGRTSGPSDSHHLPSPKTN</sequence>
<evidence type="ECO:0000256" key="10">
    <source>
        <dbReference type="ARBA" id="ARBA00023161"/>
    </source>
</evidence>
<keyword evidence="5" id="KW-0963">Cytoplasm</keyword>
<feature type="compositionally biased region" description="Polar residues" evidence="13">
    <location>
        <begin position="506"/>
        <end position="518"/>
    </location>
</feature>
<dbReference type="GO" id="GO:0051028">
    <property type="term" value="P:mRNA transport"/>
    <property type="evidence" value="ECO:0007669"/>
    <property type="project" value="UniProtKB-KW"/>
</dbReference>
<feature type="region of interest" description="Disordered" evidence="13">
    <location>
        <begin position="1"/>
        <end position="70"/>
    </location>
</feature>
<evidence type="ECO:0000256" key="6">
    <source>
        <dbReference type="ARBA" id="ARBA00022664"/>
    </source>
</evidence>
<feature type="region of interest" description="Disordered" evidence="13">
    <location>
        <begin position="502"/>
        <end position="529"/>
    </location>
</feature>
<keyword evidence="12" id="KW-0539">Nucleus</keyword>
<gene>
    <name evidence="15" type="ORF">HRI_002064900</name>
</gene>
<evidence type="ECO:0000256" key="13">
    <source>
        <dbReference type="SAM" id="MobiDB-lite"/>
    </source>
</evidence>
<keyword evidence="4" id="KW-0813">Transport</keyword>
<dbReference type="Proteomes" id="UP001165190">
    <property type="component" value="Unassembled WGS sequence"/>
</dbReference>
<protein>
    <recommendedName>
        <fullName evidence="14">Btz domain-containing protein</fullName>
    </recommendedName>
</protein>
<dbReference type="GO" id="GO:0006417">
    <property type="term" value="P:regulation of translation"/>
    <property type="evidence" value="ECO:0007669"/>
    <property type="project" value="UniProtKB-KW"/>
</dbReference>
<feature type="region of interest" description="Disordered" evidence="13">
    <location>
        <begin position="472"/>
        <end position="491"/>
    </location>
</feature>
<evidence type="ECO:0000256" key="4">
    <source>
        <dbReference type="ARBA" id="ARBA00022448"/>
    </source>
</evidence>
<comment type="subcellular location">
    <subcellularLocation>
        <location evidence="2">Cytoplasm</location>
    </subcellularLocation>
    <subcellularLocation>
        <location evidence="1">Nucleus</location>
    </subcellularLocation>
</comment>
<accession>A0A9W7HV58</accession>
<dbReference type="GO" id="GO:0005737">
    <property type="term" value="C:cytoplasm"/>
    <property type="evidence" value="ECO:0007669"/>
    <property type="project" value="UniProtKB-SubCell"/>
</dbReference>
<feature type="domain" description="Btz" evidence="14">
    <location>
        <begin position="87"/>
        <end position="201"/>
    </location>
</feature>
<dbReference type="PANTHER" id="PTHR46837">
    <property type="entry name" value="PROTEIN MLN51 HOMOLOG"/>
    <property type="match status" value="1"/>
</dbReference>
<evidence type="ECO:0000256" key="5">
    <source>
        <dbReference type="ARBA" id="ARBA00022490"/>
    </source>
</evidence>
<keyword evidence="7" id="KW-0509">mRNA transport</keyword>
<feature type="region of interest" description="Disordered" evidence="13">
    <location>
        <begin position="92"/>
        <end position="113"/>
    </location>
</feature>
<feature type="compositionally biased region" description="Polar residues" evidence="13">
    <location>
        <begin position="241"/>
        <end position="273"/>
    </location>
</feature>
<dbReference type="PANTHER" id="PTHR46837:SF5">
    <property type="entry name" value="PROTEIN MLN51 HOMOLOG"/>
    <property type="match status" value="1"/>
</dbReference>
<dbReference type="InterPro" id="IPR044796">
    <property type="entry name" value="MLN51_plant"/>
</dbReference>
<feature type="region of interest" description="Disordered" evidence="13">
    <location>
        <begin position="188"/>
        <end position="329"/>
    </location>
</feature>
<dbReference type="GO" id="GO:0000184">
    <property type="term" value="P:nuclear-transcribed mRNA catabolic process, nonsense-mediated decay"/>
    <property type="evidence" value="ECO:0007669"/>
    <property type="project" value="UniProtKB-KW"/>
</dbReference>
<dbReference type="OrthoDB" id="1732427at2759"/>
<evidence type="ECO:0000256" key="2">
    <source>
        <dbReference type="ARBA" id="ARBA00004496"/>
    </source>
</evidence>
<feature type="compositionally biased region" description="Polar residues" evidence="13">
    <location>
        <begin position="188"/>
        <end position="205"/>
    </location>
</feature>
<evidence type="ECO:0000256" key="7">
    <source>
        <dbReference type="ARBA" id="ARBA00022816"/>
    </source>
</evidence>
<dbReference type="GO" id="GO:0003729">
    <property type="term" value="F:mRNA binding"/>
    <property type="evidence" value="ECO:0007669"/>
    <property type="project" value="InterPro"/>
</dbReference>
<reference evidence="15" key="1">
    <citation type="submission" date="2023-05" db="EMBL/GenBank/DDBJ databases">
        <title>Genome and transcriptome analyses reveal genes involved in the formation of fine ridges on petal epidermal cells in Hibiscus trionum.</title>
        <authorList>
            <person name="Koshimizu S."/>
            <person name="Masuda S."/>
            <person name="Ishii T."/>
            <person name="Shirasu K."/>
            <person name="Hoshino A."/>
            <person name="Arita M."/>
        </authorList>
    </citation>
    <scope>NUCLEOTIDE SEQUENCE</scope>
    <source>
        <strain evidence="15">Hamamatsu line</strain>
    </source>
</reference>
<comment type="similarity">
    <text evidence="3">Belongs to the CASC3 family.</text>
</comment>
<organism evidence="15 16">
    <name type="scientific">Hibiscus trionum</name>
    <name type="common">Flower of an hour</name>
    <dbReference type="NCBI Taxonomy" id="183268"/>
    <lineage>
        <taxon>Eukaryota</taxon>
        <taxon>Viridiplantae</taxon>
        <taxon>Streptophyta</taxon>
        <taxon>Embryophyta</taxon>
        <taxon>Tracheophyta</taxon>
        <taxon>Spermatophyta</taxon>
        <taxon>Magnoliopsida</taxon>
        <taxon>eudicotyledons</taxon>
        <taxon>Gunneridae</taxon>
        <taxon>Pentapetalae</taxon>
        <taxon>rosids</taxon>
        <taxon>malvids</taxon>
        <taxon>Malvales</taxon>
        <taxon>Malvaceae</taxon>
        <taxon>Malvoideae</taxon>
        <taxon>Hibiscus</taxon>
    </lineage>
</organism>
<feature type="compositionally biased region" description="Polar residues" evidence="13">
    <location>
        <begin position="282"/>
        <end position="291"/>
    </location>
</feature>
<evidence type="ECO:0000256" key="9">
    <source>
        <dbReference type="ARBA" id="ARBA00022884"/>
    </source>
</evidence>
<evidence type="ECO:0000313" key="15">
    <source>
        <dbReference type="EMBL" id="GMI83956.1"/>
    </source>
</evidence>